<dbReference type="InterPro" id="IPR033985">
    <property type="entry name" value="SusD-like_N"/>
</dbReference>
<evidence type="ECO:0000256" key="1">
    <source>
        <dbReference type="ARBA" id="ARBA00004442"/>
    </source>
</evidence>
<evidence type="ECO:0000256" key="4">
    <source>
        <dbReference type="ARBA" id="ARBA00023136"/>
    </source>
</evidence>
<evidence type="ECO:0000256" key="2">
    <source>
        <dbReference type="ARBA" id="ARBA00006275"/>
    </source>
</evidence>
<evidence type="ECO:0000313" key="11">
    <source>
        <dbReference type="Proteomes" id="UP000279972"/>
    </source>
</evidence>
<evidence type="ECO:0000313" key="9">
    <source>
        <dbReference type="EMBL" id="PNW13878.1"/>
    </source>
</evidence>
<dbReference type="Gene3D" id="1.25.40.390">
    <property type="match status" value="1"/>
</dbReference>
<evidence type="ECO:0000256" key="5">
    <source>
        <dbReference type="ARBA" id="ARBA00023237"/>
    </source>
</evidence>
<dbReference type="AlphaFoldDB" id="A0A3G6RFA2"/>
<dbReference type="Proteomes" id="UP000279972">
    <property type="component" value="Chromosome"/>
</dbReference>
<dbReference type="Gene3D" id="1.25.40.900">
    <property type="match status" value="1"/>
</dbReference>
<dbReference type="Pfam" id="PF07980">
    <property type="entry name" value="SusD_RagB"/>
    <property type="match status" value="1"/>
</dbReference>
<protein>
    <submittedName>
        <fullName evidence="8">RagB/SusD family nutrient uptake outer membrane protein</fullName>
    </submittedName>
</protein>
<dbReference type="EMBL" id="CP033924">
    <property type="protein sequence ID" value="AZA82446.1"/>
    <property type="molecule type" value="Genomic_DNA"/>
</dbReference>
<evidence type="ECO:0000259" key="7">
    <source>
        <dbReference type="Pfam" id="PF14322"/>
    </source>
</evidence>
<keyword evidence="11" id="KW-1185">Reference proteome</keyword>
<dbReference type="EMBL" id="PPEH01000003">
    <property type="protein sequence ID" value="PNW13878.1"/>
    <property type="molecule type" value="Genomic_DNA"/>
</dbReference>
<feature type="domain" description="RagB/SusD" evidence="6">
    <location>
        <begin position="336"/>
        <end position="414"/>
    </location>
</feature>
<dbReference type="SUPFAM" id="SSF48452">
    <property type="entry name" value="TPR-like"/>
    <property type="match status" value="1"/>
</dbReference>
<feature type="domain" description="SusD-like N-terminal" evidence="7">
    <location>
        <begin position="26"/>
        <end position="231"/>
    </location>
</feature>
<accession>A0A3G6RFA2</accession>
<keyword evidence="3" id="KW-0732">Signal</keyword>
<reference evidence="9 10" key="1">
    <citation type="submission" date="2018-01" db="EMBL/GenBank/DDBJ databases">
        <title>Draft genome sequences of Chryseobacterium lactis NCTC11390, Chryseobacterium oncorhynchi 701B-08, and Chryseobacterium viscerum 687B-08.</title>
        <authorList>
            <person name="Jeong J.-J."/>
            <person name="Lee Y.J."/>
            <person name="Park B."/>
            <person name="Choi I.-G."/>
            <person name="Kim K.D."/>
        </authorList>
    </citation>
    <scope>NUCLEOTIDE SEQUENCE [LARGE SCALE GENOMIC DNA]</scope>
    <source>
        <strain evidence="9 10">NCTC11390</strain>
    </source>
</reference>
<dbReference type="Proteomes" id="UP000236262">
    <property type="component" value="Unassembled WGS sequence"/>
</dbReference>
<name>A0A3G6RFA2_CHRLC</name>
<comment type="subcellular location">
    <subcellularLocation>
        <location evidence="1">Cell outer membrane</location>
    </subcellularLocation>
</comment>
<keyword evidence="4" id="KW-0472">Membrane</keyword>
<organism evidence="9 10">
    <name type="scientific">Chryseobacterium lactis</name>
    <dbReference type="NCBI Taxonomy" id="1241981"/>
    <lineage>
        <taxon>Bacteria</taxon>
        <taxon>Pseudomonadati</taxon>
        <taxon>Bacteroidota</taxon>
        <taxon>Flavobacteriia</taxon>
        <taxon>Flavobacteriales</taxon>
        <taxon>Weeksellaceae</taxon>
        <taxon>Chryseobacterium group</taxon>
        <taxon>Chryseobacterium</taxon>
    </lineage>
</organism>
<dbReference type="Pfam" id="PF14322">
    <property type="entry name" value="SusD-like_3"/>
    <property type="match status" value="1"/>
</dbReference>
<evidence type="ECO:0000256" key="3">
    <source>
        <dbReference type="ARBA" id="ARBA00022729"/>
    </source>
</evidence>
<reference evidence="8 11" key="2">
    <citation type="submission" date="2018-11" db="EMBL/GenBank/DDBJ databases">
        <title>Proposal to divide the Flavobacteriaceae and reorganize its genera based on Amino Acid Identity values calculated from whole genome sequences.</title>
        <authorList>
            <person name="Nicholson A.C."/>
            <person name="Gulvik C.A."/>
            <person name="Whitney A.M."/>
            <person name="Humrighouse B.W."/>
            <person name="Bell M."/>
            <person name="Holmes B."/>
            <person name="Steigerwalt A.G."/>
            <person name="Villarma A."/>
            <person name="Sheth M."/>
            <person name="Batra D."/>
            <person name="Pryor J."/>
            <person name="Bernardet J.-F."/>
            <person name="Hugo C."/>
            <person name="Kampfer P."/>
            <person name="Newman J."/>
            <person name="McQuiston J.R."/>
        </authorList>
    </citation>
    <scope>NUCLEOTIDE SEQUENCE [LARGE SCALE GENOMIC DNA]</scope>
    <source>
        <strain evidence="8 11">KC_1864</strain>
    </source>
</reference>
<dbReference type="OrthoDB" id="653598at2"/>
<dbReference type="Gene3D" id="2.20.20.130">
    <property type="match status" value="1"/>
</dbReference>
<dbReference type="InterPro" id="IPR011990">
    <property type="entry name" value="TPR-like_helical_dom_sf"/>
</dbReference>
<proteinExistence type="inferred from homology"/>
<dbReference type="KEGG" id="clac:EG342_11310"/>
<dbReference type="PROSITE" id="PS51257">
    <property type="entry name" value="PROKAR_LIPOPROTEIN"/>
    <property type="match status" value="1"/>
</dbReference>
<dbReference type="InterPro" id="IPR012944">
    <property type="entry name" value="SusD_RagB_dom"/>
</dbReference>
<evidence type="ECO:0000313" key="8">
    <source>
        <dbReference type="EMBL" id="AZA82446.1"/>
    </source>
</evidence>
<gene>
    <name evidence="9" type="ORF">C1637_08385</name>
    <name evidence="8" type="ORF">EG342_11310</name>
</gene>
<evidence type="ECO:0000313" key="10">
    <source>
        <dbReference type="Proteomes" id="UP000236262"/>
    </source>
</evidence>
<dbReference type="GO" id="GO:0009279">
    <property type="term" value="C:cell outer membrane"/>
    <property type="evidence" value="ECO:0007669"/>
    <property type="project" value="UniProtKB-SubCell"/>
</dbReference>
<comment type="similarity">
    <text evidence="2">Belongs to the SusD family.</text>
</comment>
<evidence type="ECO:0000259" key="6">
    <source>
        <dbReference type="Pfam" id="PF07980"/>
    </source>
</evidence>
<keyword evidence="5" id="KW-0998">Cell outer membrane</keyword>
<sequence length="455" mass="52273">MIMNKLVRYILSFASLYLTVSCNKGWLEEKRDIKLIVPTTLNDMNLLLNADVFQSDGRGATETSCDDYEFTPEQYNALYNAFDRDLVIWKTEEFPKFGILVWDEWDMAYSQIQVCNVVLNGLSKINRTSSNKEQYDKIKGTALYHRAKQFLNLALTFCNYYDDNTAETDLGIPLKLTEDIDEIVDRGSLKNTYERIVSDLKESTILLPSVSTLNTQIAKAGAYGLLARTYLYMDNYKQASSNADSSFKYHTYIENLNKVDLASDYPFNDVSKEIHIYSMQSKYSPNGITGRMSQSLIESYDTNDLRKHVFFKLQSDGKYTFKGSFTGQLFSGTSTGEILLIGAECRARLGDLDGALEKIKLLLQNRFKAGTTISMPAKNNHDVLSSILLERRKELVTRGLRWQDLKRLNRDVKFAQTLIRRIGENIYTLPPNDPRYIMRIPQYIINYNHIAQNSY</sequence>